<dbReference type="AlphaFoldDB" id="A0A2G2VFV4"/>
<accession>A0A2G2VFV4</accession>
<evidence type="ECO:0000256" key="2">
    <source>
        <dbReference type="ARBA" id="ARBA00007441"/>
    </source>
</evidence>
<evidence type="ECO:0000313" key="9">
    <source>
        <dbReference type="EMBL" id="PHT31870.1"/>
    </source>
</evidence>
<evidence type="ECO:0000259" key="8">
    <source>
        <dbReference type="Pfam" id="PF00155"/>
    </source>
</evidence>
<dbReference type="InterPro" id="IPR015424">
    <property type="entry name" value="PyrdxlP-dep_Trfase"/>
</dbReference>
<organism evidence="9 10">
    <name type="scientific">Capsicum baccatum</name>
    <name type="common">Peruvian pepper</name>
    <dbReference type="NCBI Taxonomy" id="33114"/>
    <lineage>
        <taxon>Eukaryota</taxon>
        <taxon>Viridiplantae</taxon>
        <taxon>Streptophyta</taxon>
        <taxon>Embryophyta</taxon>
        <taxon>Tracheophyta</taxon>
        <taxon>Spermatophyta</taxon>
        <taxon>Magnoliopsida</taxon>
        <taxon>eudicotyledons</taxon>
        <taxon>Gunneridae</taxon>
        <taxon>Pentapetalae</taxon>
        <taxon>asterids</taxon>
        <taxon>lamiids</taxon>
        <taxon>Solanales</taxon>
        <taxon>Solanaceae</taxon>
        <taxon>Solanoideae</taxon>
        <taxon>Capsiceae</taxon>
        <taxon>Capsicum</taxon>
    </lineage>
</organism>
<evidence type="ECO:0000313" key="10">
    <source>
        <dbReference type="Proteomes" id="UP000224567"/>
    </source>
</evidence>
<reference evidence="9 10" key="1">
    <citation type="journal article" date="2017" name="Genome Biol.">
        <title>New reference genome sequences of hot pepper reveal the massive evolution of plant disease-resistance genes by retroduplication.</title>
        <authorList>
            <person name="Kim S."/>
            <person name="Park J."/>
            <person name="Yeom S.I."/>
            <person name="Kim Y.M."/>
            <person name="Seo E."/>
            <person name="Kim K.T."/>
            <person name="Kim M.S."/>
            <person name="Lee J.M."/>
            <person name="Cheong K."/>
            <person name="Shin H.S."/>
            <person name="Kim S.B."/>
            <person name="Han K."/>
            <person name="Lee J."/>
            <person name="Park M."/>
            <person name="Lee H.A."/>
            <person name="Lee H.Y."/>
            <person name="Lee Y."/>
            <person name="Oh S."/>
            <person name="Lee J.H."/>
            <person name="Choi E."/>
            <person name="Choi E."/>
            <person name="Lee S.E."/>
            <person name="Jeon J."/>
            <person name="Kim H."/>
            <person name="Choi G."/>
            <person name="Song H."/>
            <person name="Lee J."/>
            <person name="Lee S.C."/>
            <person name="Kwon J.K."/>
            <person name="Lee H.Y."/>
            <person name="Koo N."/>
            <person name="Hong Y."/>
            <person name="Kim R.W."/>
            <person name="Kang W.H."/>
            <person name="Huh J.H."/>
            <person name="Kang B.C."/>
            <person name="Yang T.J."/>
            <person name="Lee Y.H."/>
            <person name="Bennetzen J.L."/>
            <person name="Choi D."/>
        </authorList>
    </citation>
    <scope>NUCLEOTIDE SEQUENCE [LARGE SCALE GENOMIC DNA]</scope>
    <source>
        <strain evidence="10">cv. PBC81</strain>
    </source>
</reference>
<comment type="caution">
    <text evidence="9">The sequence shown here is derived from an EMBL/GenBank/DDBJ whole genome shotgun (WGS) entry which is preliminary data.</text>
</comment>
<name>A0A2G2VFV4_CAPBA</name>
<protein>
    <submittedName>
        <fullName evidence="9">Aspartate aminotransferase, cytoplasmic</fullName>
    </submittedName>
</protein>
<dbReference type="STRING" id="33114.A0A2G2VFV4"/>
<dbReference type="PANTHER" id="PTHR11879">
    <property type="entry name" value="ASPARTATE AMINOTRANSFERASE"/>
    <property type="match status" value="1"/>
</dbReference>
<evidence type="ECO:0000256" key="6">
    <source>
        <dbReference type="ARBA" id="ARBA00022898"/>
    </source>
</evidence>
<dbReference type="OrthoDB" id="6752799at2759"/>
<keyword evidence="10" id="KW-1185">Reference proteome</keyword>
<evidence type="ECO:0000256" key="1">
    <source>
        <dbReference type="ARBA" id="ARBA00001933"/>
    </source>
</evidence>
<dbReference type="GO" id="GO:0005739">
    <property type="term" value="C:mitochondrion"/>
    <property type="evidence" value="ECO:0007669"/>
    <property type="project" value="TreeGrafter"/>
</dbReference>
<gene>
    <name evidence="9" type="ORF">CQW23_28207</name>
</gene>
<dbReference type="PRINTS" id="PR00799">
    <property type="entry name" value="TRANSAMINASE"/>
</dbReference>
<keyword evidence="4 9" id="KW-0032">Aminotransferase</keyword>
<dbReference type="SUPFAM" id="SSF53383">
    <property type="entry name" value="PLP-dependent transferases"/>
    <property type="match status" value="2"/>
</dbReference>
<dbReference type="InterPro" id="IPR004839">
    <property type="entry name" value="Aminotransferase_I/II_large"/>
</dbReference>
<dbReference type="InterPro" id="IPR015422">
    <property type="entry name" value="PyrdxlP-dep_Trfase_small"/>
</dbReference>
<evidence type="ECO:0000256" key="3">
    <source>
        <dbReference type="ARBA" id="ARBA00011738"/>
    </source>
</evidence>
<feature type="domain" description="Aminotransferase class I/classII large" evidence="8">
    <location>
        <begin position="50"/>
        <end position="111"/>
    </location>
</feature>
<evidence type="ECO:0000256" key="4">
    <source>
        <dbReference type="ARBA" id="ARBA00022576"/>
    </source>
</evidence>
<dbReference type="Pfam" id="PF00155">
    <property type="entry name" value="Aminotran_1_2"/>
    <property type="match status" value="2"/>
</dbReference>
<comment type="similarity">
    <text evidence="2">Belongs to the class-I pyridoxal-phosphate-dependent aminotransferase family.</text>
</comment>
<dbReference type="GO" id="GO:0004069">
    <property type="term" value="F:L-aspartate:2-oxoglutarate aminotransferase activity"/>
    <property type="evidence" value="ECO:0007669"/>
    <property type="project" value="UniProtKB-EC"/>
</dbReference>
<keyword evidence="5" id="KW-0808">Transferase</keyword>
<proteinExistence type="inferred from homology"/>
<dbReference type="EMBL" id="MLFT02000012">
    <property type="protein sequence ID" value="PHT31870.1"/>
    <property type="molecule type" value="Genomic_DNA"/>
</dbReference>
<comment type="cofactor">
    <cofactor evidence="1">
        <name>pyridoxal 5'-phosphate</name>
        <dbReference type="ChEBI" id="CHEBI:597326"/>
    </cofactor>
</comment>
<dbReference type="PANTHER" id="PTHR11879:SF22">
    <property type="entry name" value="ASPARTATE AMINOTRANSFERASE, MITOCHONDRIAL"/>
    <property type="match status" value="1"/>
</dbReference>
<sequence>MNIFENPRIFNHHFPMADSFNSIFAHVVPAPEDPILWVTVTYNKNTSLLKVNLGVGAYRTKEEKPFVLNVVRRAKQMFVHNTSQVKEYLAITGLVDFNKLSAKLIFSADSRAIQEIGNVASKVESQLKLVTRILYSNPPIHGASIVATILKDRQMYDEWTVELKAMTDRIISTRQKLFDAMQARGTPGDWSHNIKQIGMFIFTGSNAEQVFLMTREYHTYMTSDGRISMTGLSSRTVPHLVDVMHDVVTKRI</sequence>
<dbReference type="Gene3D" id="3.90.1150.10">
    <property type="entry name" value="Aspartate Aminotransferase, domain 1"/>
    <property type="match status" value="2"/>
</dbReference>
<dbReference type="GO" id="GO:0030170">
    <property type="term" value="F:pyridoxal phosphate binding"/>
    <property type="evidence" value="ECO:0007669"/>
    <property type="project" value="InterPro"/>
</dbReference>
<feature type="domain" description="Aminotransferase class I/classII large" evidence="8">
    <location>
        <begin position="121"/>
        <end position="242"/>
    </location>
</feature>
<keyword evidence="6" id="KW-0663">Pyridoxal phosphate</keyword>
<reference evidence="10" key="2">
    <citation type="journal article" date="2017" name="J. Anim. Genet.">
        <title>Multiple reference genome sequences of hot pepper reveal the massive evolution of plant disease resistance genes by retroduplication.</title>
        <authorList>
            <person name="Kim S."/>
            <person name="Park J."/>
            <person name="Yeom S.-I."/>
            <person name="Kim Y.-M."/>
            <person name="Seo E."/>
            <person name="Kim K.-T."/>
            <person name="Kim M.-S."/>
            <person name="Lee J.M."/>
            <person name="Cheong K."/>
            <person name="Shin H.-S."/>
            <person name="Kim S.-B."/>
            <person name="Han K."/>
            <person name="Lee J."/>
            <person name="Park M."/>
            <person name="Lee H.-A."/>
            <person name="Lee H.-Y."/>
            <person name="Lee Y."/>
            <person name="Oh S."/>
            <person name="Lee J.H."/>
            <person name="Choi E."/>
            <person name="Choi E."/>
            <person name="Lee S.E."/>
            <person name="Jeon J."/>
            <person name="Kim H."/>
            <person name="Choi G."/>
            <person name="Song H."/>
            <person name="Lee J."/>
            <person name="Lee S.-C."/>
            <person name="Kwon J.-K."/>
            <person name="Lee H.-Y."/>
            <person name="Koo N."/>
            <person name="Hong Y."/>
            <person name="Kim R.W."/>
            <person name="Kang W.-H."/>
            <person name="Huh J.H."/>
            <person name="Kang B.-C."/>
            <person name="Yang T.-J."/>
            <person name="Lee Y.-H."/>
            <person name="Bennetzen J.L."/>
            <person name="Choi D."/>
        </authorList>
    </citation>
    <scope>NUCLEOTIDE SEQUENCE [LARGE SCALE GENOMIC DNA]</scope>
    <source>
        <strain evidence="10">cv. PBC81</strain>
    </source>
</reference>
<dbReference type="GO" id="GO:0006520">
    <property type="term" value="P:amino acid metabolic process"/>
    <property type="evidence" value="ECO:0007669"/>
    <property type="project" value="InterPro"/>
</dbReference>
<evidence type="ECO:0000256" key="7">
    <source>
        <dbReference type="ARBA" id="ARBA00049185"/>
    </source>
</evidence>
<dbReference type="Proteomes" id="UP000224567">
    <property type="component" value="Unassembled WGS sequence"/>
</dbReference>
<comment type="catalytic activity">
    <reaction evidence="7">
        <text>L-aspartate + 2-oxoglutarate = oxaloacetate + L-glutamate</text>
        <dbReference type="Rhea" id="RHEA:21824"/>
        <dbReference type="ChEBI" id="CHEBI:16452"/>
        <dbReference type="ChEBI" id="CHEBI:16810"/>
        <dbReference type="ChEBI" id="CHEBI:29985"/>
        <dbReference type="ChEBI" id="CHEBI:29991"/>
        <dbReference type="EC" id="2.6.1.1"/>
    </reaction>
</comment>
<dbReference type="Gene3D" id="3.40.640.10">
    <property type="entry name" value="Type I PLP-dependent aspartate aminotransferase-like (Major domain)"/>
    <property type="match status" value="2"/>
</dbReference>
<comment type="subunit">
    <text evidence="3">Homodimer.</text>
</comment>
<dbReference type="InterPro" id="IPR000796">
    <property type="entry name" value="Asp_trans"/>
</dbReference>
<evidence type="ECO:0000256" key="5">
    <source>
        <dbReference type="ARBA" id="ARBA00022679"/>
    </source>
</evidence>
<dbReference type="InterPro" id="IPR015421">
    <property type="entry name" value="PyrdxlP-dep_Trfase_major"/>
</dbReference>